<dbReference type="GO" id="GO:0004725">
    <property type="term" value="F:protein tyrosine phosphatase activity"/>
    <property type="evidence" value="ECO:0007669"/>
    <property type="project" value="UniProtKB-EC"/>
</dbReference>
<dbReference type="GO" id="GO:0030145">
    <property type="term" value="F:manganese ion binding"/>
    <property type="evidence" value="ECO:0007669"/>
    <property type="project" value="InterPro"/>
</dbReference>
<dbReference type="SUPFAM" id="SSF89550">
    <property type="entry name" value="PHP domain-like"/>
    <property type="match status" value="1"/>
</dbReference>
<dbReference type="PANTHER" id="PTHR39181:SF1">
    <property type="entry name" value="TYROSINE-PROTEIN PHOSPHATASE YWQE"/>
    <property type="match status" value="1"/>
</dbReference>
<protein>
    <recommendedName>
        <fullName evidence="2">protein-tyrosine-phosphatase</fullName>
        <ecNumber evidence="2">3.1.3.48</ecNumber>
    </recommendedName>
</protein>
<reference evidence="5" key="2">
    <citation type="submission" date="2021-04" db="EMBL/GenBank/DDBJ databases">
        <authorList>
            <person name="Gilroy R."/>
        </authorList>
    </citation>
    <scope>NUCLEOTIDE SEQUENCE</scope>
    <source>
        <strain evidence="5">ChiHjej11B10-19426</strain>
    </source>
</reference>
<keyword evidence="3" id="KW-0378">Hydrolase</keyword>
<proteinExistence type="inferred from homology"/>
<evidence type="ECO:0000313" key="5">
    <source>
        <dbReference type="EMBL" id="HIZ15212.1"/>
    </source>
</evidence>
<reference evidence="5" key="1">
    <citation type="journal article" date="2021" name="PeerJ">
        <title>Extensive microbial diversity within the chicken gut microbiome revealed by metagenomics and culture.</title>
        <authorList>
            <person name="Gilroy R."/>
            <person name="Ravi A."/>
            <person name="Getino M."/>
            <person name="Pursley I."/>
            <person name="Horton D.L."/>
            <person name="Alikhan N.F."/>
            <person name="Baker D."/>
            <person name="Gharbi K."/>
            <person name="Hall N."/>
            <person name="Watson M."/>
            <person name="Adriaenssens E.M."/>
            <person name="Foster-Nyarko E."/>
            <person name="Jarju S."/>
            <person name="Secka A."/>
            <person name="Antonio M."/>
            <person name="Oren A."/>
            <person name="Chaudhuri R.R."/>
            <person name="La Ragione R."/>
            <person name="Hildebrand F."/>
            <person name="Pallen M.J."/>
        </authorList>
    </citation>
    <scope>NUCLEOTIDE SEQUENCE</scope>
    <source>
        <strain evidence="5">ChiHjej11B10-19426</strain>
    </source>
</reference>
<dbReference type="EC" id="3.1.3.48" evidence="2"/>
<comment type="catalytic activity">
    <reaction evidence="4">
        <text>O-phospho-L-tyrosyl-[protein] + H2O = L-tyrosyl-[protein] + phosphate</text>
        <dbReference type="Rhea" id="RHEA:10684"/>
        <dbReference type="Rhea" id="RHEA-COMP:10136"/>
        <dbReference type="Rhea" id="RHEA-COMP:20101"/>
        <dbReference type="ChEBI" id="CHEBI:15377"/>
        <dbReference type="ChEBI" id="CHEBI:43474"/>
        <dbReference type="ChEBI" id="CHEBI:46858"/>
        <dbReference type="ChEBI" id="CHEBI:61978"/>
        <dbReference type="EC" id="3.1.3.48"/>
    </reaction>
</comment>
<comment type="similarity">
    <text evidence="1">Belongs to the metallo-dependent hydrolases superfamily. CpsB/CapC family.</text>
</comment>
<sequence length="240" mass="27054">MFSFCSKHYYLADLLDGYYDIHCHLLPGVDDGAATPEKSRDLQLRMQSMGMRGMYLTPHLIHGAYDSRTEADLWREFAAFRPEAGLDVRLAAEYFVDDKFAERMAGEPLTMAGRHVLAEFSISGYSVHAFDILFEAALAGYEIILAHPERYAFVQNDGGSKVMNLFKQYKLQLNLLSLCGFHGGNARRCAESLLRQGVYTFVGTDTHNSGYLDALQRGSVSRKVFEAVRPLVANNRMLFE</sequence>
<name>A0A9D2IM36_9BACT</name>
<dbReference type="InterPro" id="IPR016195">
    <property type="entry name" value="Pol/histidinol_Pase-like"/>
</dbReference>
<organism evidence="5 6">
    <name type="scientific">Candidatus Tidjanibacter faecipullorum</name>
    <dbReference type="NCBI Taxonomy" id="2838766"/>
    <lineage>
        <taxon>Bacteria</taxon>
        <taxon>Pseudomonadati</taxon>
        <taxon>Bacteroidota</taxon>
        <taxon>Bacteroidia</taxon>
        <taxon>Bacteroidales</taxon>
        <taxon>Rikenellaceae</taxon>
        <taxon>Tidjanibacter</taxon>
    </lineage>
</organism>
<dbReference type="EMBL" id="DXCC01000015">
    <property type="protein sequence ID" value="HIZ15212.1"/>
    <property type="molecule type" value="Genomic_DNA"/>
</dbReference>
<dbReference type="Gene3D" id="3.20.20.140">
    <property type="entry name" value="Metal-dependent hydrolases"/>
    <property type="match status" value="1"/>
</dbReference>
<accession>A0A9D2IM36</accession>
<gene>
    <name evidence="5" type="ORF">H9816_04810</name>
</gene>
<dbReference type="AlphaFoldDB" id="A0A9D2IM36"/>
<dbReference type="Proteomes" id="UP000824014">
    <property type="component" value="Unassembled WGS sequence"/>
</dbReference>
<dbReference type="PANTHER" id="PTHR39181">
    <property type="entry name" value="TYROSINE-PROTEIN PHOSPHATASE YWQE"/>
    <property type="match status" value="1"/>
</dbReference>
<evidence type="ECO:0000256" key="2">
    <source>
        <dbReference type="ARBA" id="ARBA00013064"/>
    </source>
</evidence>
<evidence type="ECO:0000256" key="1">
    <source>
        <dbReference type="ARBA" id="ARBA00005750"/>
    </source>
</evidence>
<evidence type="ECO:0000256" key="3">
    <source>
        <dbReference type="ARBA" id="ARBA00022801"/>
    </source>
</evidence>
<dbReference type="Pfam" id="PF19567">
    <property type="entry name" value="CpsB_CapC"/>
    <property type="match status" value="1"/>
</dbReference>
<dbReference type="InterPro" id="IPR016667">
    <property type="entry name" value="Caps_polysacc_synth_CpsB/CapC"/>
</dbReference>
<evidence type="ECO:0000313" key="6">
    <source>
        <dbReference type="Proteomes" id="UP000824014"/>
    </source>
</evidence>
<evidence type="ECO:0000256" key="4">
    <source>
        <dbReference type="ARBA" id="ARBA00051722"/>
    </source>
</evidence>
<comment type="caution">
    <text evidence="5">The sequence shown here is derived from an EMBL/GenBank/DDBJ whole genome shotgun (WGS) entry which is preliminary data.</text>
</comment>